<feature type="chain" id="PRO_5003449632" evidence="2">
    <location>
        <begin position="22"/>
        <end position="246"/>
    </location>
</feature>
<name>G3PCY1_GASAC</name>
<dbReference type="InParanoid" id="G3PCY1"/>
<keyword evidence="2" id="KW-0732">Signal</keyword>
<dbReference type="STRING" id="69293.ENSGACP00000015455"/>
<evidence type="ECO:0000256" key="1">
    <source>
        <dbReference type="SAM" id="MobiDB-lite"/>
    </source>
</evidence>
<feature type="compositionally biased region" description="Basic and acidic residues" evidence="1">
    <location>
        <begin position="89"/>
        <end position="106"/>
    </location>
</feature>
<organism evidence="3">
    <name type="scientific">Gasterosteus aculeatus</name>
    <name type="common">Three-spined stickleback</name>
    <dbReference type="NCBI Taxonomy" id="69293"/>
    <lineage>
        <taxon>Eukaryota</taxon>
        <taxon>Metazoa</taxon>
        <taxon>Chordata</taxon>
        <taxon>Craniata</taxon>
        <taxon>Vertebrata</taxon>
        <taxon>Euteleostomi</taxon>
        <taxon>Actinopterygii</taxon>
        <taxon>Neopterygii</taxon>
        <taxon>Teleostei</taxon>
        <taxon>Neoteleostei</taxon>
        <taxon>Acanthomorphata</taxon>
        <taxon>Eupercaria</taxon>
        <taxon>Perciformes</taxon>
        <taxon>Cottioidei</taxon>
        <taxon>Gasterosteales</taxon>
        <taxon>Gasterosteidae</taxon>
        <taxon>Gasterosteus</taxon>
    </lineage>
</organism>
<evidence type="ECO:0000313" key="3">
    <source>
        <dbReference type="Ensembl" id="ENSGACP00000015455.1"/>
    </source>
</evidence>
<feature type="compositionally biased region" description="Pro residues" evidence="1">
    <location>
        <begin position="225"/>
        <end position="237"/>
    </location>
</feature>
<dbReference type="Bgee" id="ENSGACG00000011690">
    <property type="expression patterns" value="Expressed in mesonephros"/>
</dbReference>
<reference evidence="3" key="2">
    <citation type="submission" date="2024-04" db="UniProtKB">
        <authorList>
            <consortium name="Ensembl"/>
        </authorList>
    </citation>
    <scope>IDENTIFICATION</scope>
</reference>
<feature type="compositionally biased region" description="Polar residues" evidence="1">
    <location>
        <begin position="139"/>
        <end position="150"/>
    </location>
</feature>
<feature type="compositionally biased region" description="Low complexity" evidence="1">
    <location>
        <begin position="184"/>
        <end position="193"/>
    </location>
</feature>
<evidence type="ECO:0000256" key="2">
    <source>
        <dbReference type="SAM" id="SignalP"/>
    </source>
</evidence>
<dbReference type="AlphaFoldDB" id="G3PCY1"/>
<accession>G3PCY1</accession>
<feature type="region of interest" description="Disordered" evidence="1">
    <location>
        <begin position="51"/>
        <end position="246"/>
    </location>
</feature>
<feature type="compositionally biased region" description="Polar residues" evidence="1">
    <location>
        <begin position="51"/>
        <end position="67"/>
    </location>
</feature>
<protein>
    <submittedName>
        <fullName evidence="3">Uncharacterized protein</fullName>
    </submittedName>
</protein>
<feature type="compositionally biased region" description="Pro residues" evidence="1">
    <location>
        <begin position="204"/>
        <end position="216"/>
    </location>
</feature>
<sequence length="246" mass="26087">MAPGLILRISLICIFLFGCSAVSPTNKVPALHNYGDDDEAMFSEFVDQSNWQTNNKPAAPVSTNRPSVTYGPVPFQSPKKQPNAPRSAEMVRLHNGRPRDWSRENPDASLLFPLSPNSQKSDPGKPQPGRVIKYPSEGTLPSSHAATPTGNDEDLSKGSSPSPTPQKGSFAGNPYYGPVGTIYPVSLGSPSVGLSGGKRGPSPGFSPPRNRPPKPVPATQTASEQPPPPPPTSPPVSPRIIVQSRN</sequence>
<feature type="signal peptide" evidence="2">
    <location>
        <begin position="1"/>
        <end position="21"/>
    </location>
</feature>
<feature type="compositionally biased region" description="Polar residues" evidence="1">
    <location>
        <begin position="157"/>
        <end position="167"/>
    </location>
</feature>
<reference evidence="3" key="1">
    <citation type="submission" date="2006-01" db="EMBL/GenBank/DDBJ databases">
        <authorList>
            <person name="Lindblad-Toh K."/>
            <person name="Mauceli E."/>
            <person name="Grabherr M."/>
            <person name="Chang J.L."/>
            <person name="Lander E.S."/>
        </authorList>
    </citation>
    <scope>NUCLEOTIDE SEQUENCE [LARGE SCALE GENOMIC DNA]</scope>
</reference>
<dbReference type="Ensembl" id="ENSGACT00000015486.1">
    <property type="protein sequence ID" value="ENSGACP00000015455.1"/>
    <property type="gene ID" value="ENSGACG00000011690.1"/>
</dbReference>
<proteinExistence type="predicted"/>